<dbReference type="Proteomes" id="UP000708208">
    <property type="component" value="Unassembled WGS sequence"/>
</dbReference>
<proteinExistence type="predicted"/>
<dbReference type="AlphaFoldDB" id="A0A8J2LIA1"/>
<accession>A0A8J2LIA1</accession>
<evidence type="ECO:0000256" key="1">
    <source>
        <dbReference type="SAM" id="MobiDB-lite"/>
    </source>
</evidence>
<organism evidence="2 3">
    <name type="scientific">Allacma fusca</name>
    <dbReference type="NCBI Taxonomy" id="39272"/>
    <lineage>
        <taxon>Eukaryota</taxon>
        <taxon>Metazoa</taxon>
        <taxon>Ecdysozoa</taxon>
        <taxon>Arthropoda</taxon>
        <taxon>Hexapoda</taxon>
        <taxon>Collembola</taxon>
        <taxon>Symphypleona</taxon>
        <taxon>Sminthuridae</taxon>
        <taxon>Allacma</taxon>
    </lineage>
</organism>
<keyword evidence="3" id="KW-1185">Reference proteome</keyword>
<feature type="compositionally biased region" description="Basic residues" evidence="1">
    <location>
        <begin position="39"/>
        <end position="50"/>
    </location>
</feature>
<protein>
    <submittedName>
        <fullName evidence="2">Uncharacterized protein</fullName>
    </submittedName>
</protein>
<sequence>MCSRATPVTEYLFGDNLDADLKAVVNTNRLVKPPVMPSRRFHPYRSKGHWKGQGSSKGPLNWGRDSFKNKSGSYNQRTQEKEEDAKRSKNYRTKYRQ</sequence>
<reference evidence="2" key="1">
    <citation type="submission" date="2021-06" db="EMBL/GenBank/DDBJ databases">
        <authorList>
            <person name="Hodson N. C."/>
            <person name="Mongue J. A."/>
            <person name="Jaron S. K."/>
        </authorList>
    </citation>
    <scope>NUCLEOTIDE SEQUENCE</scope>
</reference>
<name>A0A8J2LIA1_9HEXA</name>
<comment type="caution">
    <text evidence="2">The sequence shown here is derived from an EMBL/GenBank/DDBJ whole genome shotgun (WGS) entry which is preliminary data.</text>
</comment>
<feature type="compositionally biased region" description="Basic residues" evidence="1">
    <location>
        <begin position="88"/>
        <end position="97"/>
    </location>
</feature>
<dbReference type="EMBL" id="CAJVCH010568487">
    <property type="protein sequence ID" value="CAG7833104.1"/>
    <property type="molecule type" value="Genomic_DNA"/>
</dbReference>
<evidence type="ECO:0000313" key="3">
    <source>
        <dbReference type="Proteomes" id="UP000708208"/>
    </source>
</evidence>
<feature type="region of interest" description="Disordered" evidence="1">
    <location>
        <begin position="33"/>
        <end position="97"/>
    </location>
</feature>
<gene>
    <name evidence="2" type="ORF">AFUS01_LOCUS42750</name>
</gene>
<feature type="compositionally biased region" description="Basic and acidic residues" evidence="1">
    <location>
        <begin position="78"/>
        <end position="87"/>
    </location>
</feature>
<evidence type="ECO:0000313" key="2">
    <source>
        <dbReference type="EMBL" id="CAG7833104.1"/>
    </source>
</evidence>